<dbReference type="Proteomes" id="UP001519460">
    <property type="component" value="Unassembled WGS sequence"/>
</dbReference>
<dbReference type="EMBL" id="JACVVK020000012">
    <property type="protein sequence ID" value="KAK7505187.1"/>
    <property type="molecule type" value="Genomic_DNA"/>
</dbReference>
<evidence type="ECO:0000313" key="2">
    <source>
        <dbReference type="Proteomes" id="UP001519460"/>
    </source>
</evidence>
<keyword evidence="2" id="KW-1185">Reference proteome</keyword>
<protein>
    <submittedName>
        <fullName evidence="1">Uncharacterized protein</fullName>
    </submittedName>
</protein>
<dbReference type="AlphaFoldDB" id="A0ABD0M0I1"/>
<evidence type="ECO:0000313" key="1">
    <source>
        <dbReference type="EMBL" id="KAK7505187.1"/>
    </source>
</evidence>
<sequence>EATVSSGHKSRQLTELLALIPTDDSLAVARDLRLSFGDYRTLTSRADAQVASPGAAHLRQFCWFAQYTPRQFCWFAQYTPRHQCRAGAVGQTNTMLHVAHPACMLLSDGDWVRAFIFLYV</sequence>
<proteinExistence type="predicted"/>
<comment type="caution">
    <text evidence="1">The sequence shown here is derived from an EMBL/GenBank/DDBJ whole genome shotgun (WGS) entry which is preliminary data.</text>
</comment>
<organism evidence="1 2">
    <name type="scientific">Batillaria attramentaria</name>
    <dbReference type="NCBI Taxonomy" id="370345"/>
    <lineage>
        <taxon>Eukaryota</taxon>
        <taxon>Metazoa</taxon>
        <taxon>Spiralia</taxon>
        <taxon>Lophotrochozoa</taxon>
        <taxon>Mollusca</taxon>
        <taxon>Gastropoda</taxon>
        <taxon>Caenogastropoda</taxon>
        <taxon>Sorbeoconcha</taxon>
        <taxon>Cerithioidea</taxon>
        <taxon>Batillariidae</taxon>
        <taxon>Batillaria</taxon>
    </lineage>
</organism>
<accession>A0ABD0M0I1</accession>
<reference evidence="1 2" key="1">
    <citation type="journal article" date="2023" name="Sci. Data">
        <title>Genome assembly of the Korean intertidal mud-creeper Batillaria attramentaria.</title>
        <authorList>
            <person name="Patra A.K."/>
            <person name="Ho P.T."/>
            <person name="Jun S."/>
            <person name="Lee S.J."/>
            <person name="Kim Y."/>
            <person name="Won Y.J."/>
        </authorList>
    </citation>
    <scope>NUCLEOTIDE SEQUENCE [LARGE SCALE GENOMIC DNA]</scope>
    <source>
        <strain evidence="1">Wonlab-2016</strain>
    </source>
</reference>
<feature type="non-terminal residue" evidence="1">
    <location>
        <position position="1"/>
    </location>
</feature>
<gene>
    <name evidence="1" type="ORF">BaRGS_00003757</name>
</gene>
<name>A0ABD0M0I1_9CAEN</name>